<protein>
    <recommendedName>
        <fullName evidence="4">Lipocalin-like protein</fullName>
    </recommendedName>
</protein>
<sequence length="176" mass="19857">MKNLIFKPLCFLLLLLGLGACNSEEALPPMNPFLGEWKASGEQFLTLTVNGEEKSLEDFGVQVLRSNTATAVGAAEEYLRYTIMGPIDIYEPLLLLTPQELFAAQVEGERVTGIWKLQNSGSVLHLNSLDLRDNGYYFNIKRISVNELELDWSWEMSYIGENSGVFKINLKIHLKK</sequence>
<organism evidence="2 3">
    <name type="scientific">Cecembia calidifontis</name>
    <dbReference type="NCBI Taxonomy" id="1187080"/>
    <lineage>
        <taxon>Bacteria</taxon>
        <taxon>Pseudomonadati</taxon>
        <taxon>Bacteroidota</taxon>
        <taxon>Cytophagia</taxon>
        <taxon>Cytophagales</taxon>
        <taxon>Cyclobacteriaceae</taxon>
        <taxon>Cecembia</taxon>
    </lineage>
</organism>
<dbReference type="OrthoDB" id="838473at2"/>
<dbReference type="PROSITE" id="PS51257">
    <property type="entry name" value="PROKAR_LIPOPROTEIN"/>
    <property type="match status" value="1"/>
</dbReference>
<evidence type="ECO:0008006" key="4">
    <source>
        <dbReference type="Google" id="ProtNLM"/>
    </source>
</evidence>
<evidence type="ECO:0000313" key="3">
    <source>
        <dbReference type="Proteomes" id="UP000292209"/>
    </source>
</evidence>
<proteinExistence type="predicted"/>
<feature type="chain" id="PRO_5020337848" description="Lipocalin-like protein" evidence="1">
    <location>
        <begin position="27"/>
        <end position="176"/>
    </location>
</feature>
<gene>
    <name evidence="2" type="ORF">BC751_3415</name>
</gene>
<evidence type="ECO:0000313" key="2">
    <source>
        <dbReference type="EMBL" id="RZS97788.1"/>
    </source>
</evidence>
<dbReference type="EMBL" id="SGXG01000001">
    <property type="protein sequence ID" value="RZS97788.1"/>
    <property type="molecule type" value="Genomic_DNA"/>
</dbReference>
<evidence type="ECO:0000256" key="1">
    <source>
        <dbReference type="SAM" id="SignalP"/>
    </source>
</evidence>
<comment type="caution">
    <text evidence="2">The sequence shown here is derived from an EMBL/GenBank/DDBJ whole genome shotgun (WGS) entry which is preliminary data.</text>
</comment>
<reference evidence="2 3" key="1">
    <citation type="submission" date="2019-02" db="EMBL/GenBank/DDBJ databases">
        <title>Genomic Encyclopedia of Archaeal and Bacterial Type Strains, Phase II (KMG-II): from individual species to whole genera.</title>
        <authorList>
            <person name="Goeker M."/>
        </authorList>
    </citation>
    <scope>NUCLEOTIDE SEQUENCE [LARGE SCALE GENOMIC DNA]</scope>
    <source>
        <strain evidence="2 3">DSM 21411</strain>
    </source>
</reference>
<accession>A0A4Q7PDF5</accession>
<dbReference type="AlphaFoldDB" id="A0A4Q7PDF5"/>
<name>A0A4Q7PDF5_9BACT</name>
<dbReference type="Proteomes" id="UP000292209">
    <property type="component" value="Unassembled WGS sequence"/>
</dbReference>
<dbReference type="RefSeq" id="WP_130276621.1">
    <property type="nucleotide sequence ID" value="NZ_SGXG01000001.1"/>
</dbReference>
<keyword evidence="3" id="KW-1185">Reference proteome</keyword>
<keyword evidence="1" id="KW-0732">Signal</keyword>
<feature type="signal peptide" evidence="1">
    <location>
        <begin position="1"/>
        <end position="26"/>
    </location>
</feature>